<dbReference type="EMBL" id="ABSU01000002">
    <property type="protein sequence ID" value="EFE36225.1"/>
    <property type="molecule type" value="Genomic_DNA"/>
</dbReference>
<protein>
    <recommendedName>
        <fullName evidence="4">Diaminohydroxyphosphoribosylamino-pyrimidine deaminase</fullName>
    </recommendedName>
</protein>
<evidence type="ECO:0000256" key="1">
    <source>
        <dbReference type="SAM" id="MobiDB-lite"/>
    </source>
</evidence>
<comment type="caution">
    <text evidence="2">The sequence shown here is derived from an EMBL/GenBank/DDBJ whole genome shotgun (WGS) entry which is preliminary data.</text>
</comment>
<feature type="compositionally biased region" description="Basic and acidic residues" evidence="1">
    <location>
        <begin position="209"/>
        <end position="223"/>
    </location>
</feature>
<proteinExistence type="predicted"/>
<gene>
    <name evidence="2" type="ORF">ARB_05163</name>
</gene>
<dbReference type="KEGG" id="abe:ARB_05163"/>
<organism evidence="2 3">
    <name type="scientific">Arthroderma benhamiae (strain ATCC MYA-4681 / CBS 112371)</name>
    <name type="common">Trichophyton mentagrophytes</name>
    <dbReference type="NCBI Taxonomy" id="663331"/>
    <lineage>
        <taxon>Eukaryota</taxon>
        <taxon>Fungi</taxon>
        <taxon>Dikarya</taxon>
        <taxon>Ascomycota</taxon>
        <taxon>Pezizomycotina</taxon>
        <taxon>Eurotiomycetes</taxon>
        <taxon>Eurotiomycetidae</taxon>
        <taxon>Onygenales</taxon>
        <taxon>Arthrodermataceae</taxon>
        <taxon>Trichophyton</taxon>
    </lineage>
</organism>
<evidence type="ECO:0008006" key="4">
    <source>
        <dbReference type="Google" id="ProtNLM"/>
    </source>
</evidence>
<evidence type="ECO:0000313" key="2">
    <source>
        <dbReference type="EMBL" id="EFE36225.1"/>
    </source>
</evidence>
<dbReference type="STRING" id="663331.D4ALG6"/>
<dbReference type="InterPro" id="IPR029063">
    <property type="entry name" value="SAM-dependent_MTases_sf"/>
</dbReference>
<dbReference type="HOGENOM" id="CLU_051532_1_0_1"/>
<keyword evidence="3" id="KW-1185">Reference proteome</keyword>
<sequence length="366" mass="40022">MDLLGLLGTIGHEVEDAEDDAFIQFSHPIPSSNLGFVDPRSNTVELTVGGEELTIRQSPTILSSKRTGGTTGAGTYIPIYPLPLHLSSGWLGWDVRAIIILWQVTPKLAEWLCKKDNPLWKSSVLNSESAVVELGCGTSAVLAVSLGPKVGCYAATDQEYVRKLFNENLHTNGKMDSSSSHAGSMGNRSGKRVERKGGKHHHHHHHHRPERERRNSPARRGDDGSGSGDYSGGGVPEKIKFVPLDWELDSPDMLKRSIGADVAEDDPGFDLLVACDCIYNDALIAPFVATCADICRLRPSVGEERPERPTLCVVGQQLRSHEVFEGWMREALQEFRVWRVKDEVVGSTLASGTGYTVHILLLKGGN</sequence>
<evidence type="ECO:0000313" key="3">
    <source>
        <dbReference type="Proteomes" id="UP000008866"/>
    </source>
</evidence>
<feature type="compositionally biased region" description="Basic residues" evidence="1">
    <location>
        <begin position="197"/>
        <end position="208"/>
    </location>
</feature>
<accession>D4ALG6</accession>
<dbReference type="RefSeq" id="XP_003016870.1">
    <property type="nucleotide sequence ID" value="XM_003016824.1"/>
</dbReference>
<feature type="region of interest" description="Disordered" evidence="1">
    <location>
        <begin position="171"/>
        <end position="236"/>
    </location>
</feature>
<dbReference type="OMA" id="ACDTIYN"/>
<dbReference type="GO" id="GO:0032991">
    <property type="term" value="C:protein-containing complex"/>
    <property type="evidence" value="ECO:0007669"/>
    <property type="project" value="TreeGrafter"/>
</dbReference>
<dbReference type="AlphaFoldDB" id="D4ALG6"/>
<dbReference type="InterPro" id="IPR019410">
    <property type="entry name" value="Methyltransf_16"/>
</dbReference>
<dbReference type="PANTHER" id="PTHR14614">
    <property type="entry name" value="HEPATOCELLULAR CARCINOMA-ASSOCIATED ANTIGEN"/>
    <property type="match status" value="1"/>
</dbReference>
<feature type="compositionally biased region" description="Gly residues" evidence="1">
    <location>
        <begin position="224"/>
        <end position="235"/>
    </location>
</feature>
<dbReference type="GeneID" id="9526509"/>
<dbReference type="PANTHER" id="PTHR14614:SF109">
    <property type="entry name" value="RIBOSOMAL LYSINE N-METHYLTRANSFERASE 5"/>
    <property type="match status" value="1"/>
</dbReference>
<dbReference type="Gene3D" id="3.40.50.150">
    <property type="entry name" value="Vaccinia Virus protein VP39"/>
    <property type="match status" value="1"/>
</dbReference>
<name>D4ALG6_ARTBC</name>
<dbReference type="eggNOG" id="KOG1018">
    <property type="taxonomic scope" value="Eukaryota"/>
</dbReference>
<reference evidence="3" key="1">
    <citation type="journal article" date="2011" name="Genome Biol.">
        <title>Comparative and functional genomics provide insights into the pathogenicity of dermatophytic fungi.</title>
        <authorList>
            <person name="Burmester A."/>
            <person name="Shelest E."/>
            <person name="Gloeckner G."/>
            <person name="Heddergott C."/>
            <person name="Schindler S."/>
            <person name="Staib P."/>
            <person name="Heidel A."/>
            <person name="Felder M."/>
            <person name="Petzold A."/>
            <person name="Szafranski K."/>
            <person name="Feuermann M."/>
            <person name="Pedruzzi I."/>
            <person name="Priebe S."/>
            <person name="Groth M."/>
            <person name="Winkler R."/>
            <person name="Li W."/>
            <person name="Kniemeyer O."/>
            <person name="Schroeckh V."/>
            <person name="Hertweck C."/>
            <person name="Hube B."/>
            <person name="White T.C."/>
            <person name="Platzer M."/>
            <person name="Guthke R."/>
            <person name="Heitman J."/>
            <person name="Woestemeyer J."/>
            <person name="Zipfel P.F."/>
            <person name="Monod M."/>
            <person name="Brakhage A.A."/>
        </authorList>
    </citation>
    <scope>NUCLEOTIDE SEQUENCE [LARGE SCALE GENOMIC DNA]</scope>
    <source>
        <strain evidence="3">ATCC MYA-4681 / CBS 112371</strain>
    </source>
</reference>
<dbReference type="Proteomes" id="UP000008866">
    <property type="component" value="Unassembled WGS sequence"/>
</dbReference>
<feature type="compositionally biased region" description="Polar residues" evidence="1">
    <location>
        <begin position="171"/>
        <end position="182"/>
    </location>
</feature>
<dbReference type="GO" id="GO:0008757">
    <property type="term" value="F:S-adenosylmethionine-dependent methyltransferase activity"/>
    <property type="evidence" value="ECO:0007669"/>
    <property type="project" value="UniProtKB-ARBA"/>
</dbReference>
<dbReference type="GO" id="GO:0005829">
    <property type="term" value="C:cytosol"/>
    <property type="evidence" value="ECO:0007669"/>
    <property type="project" value="TreeGrafter"/>
</dbReference>